<evidence type="ECO:0008006" key="5">
    <source>
        <dbReference type="Google" id="ProtNLM"/>
    </source>
</evidence>
<sequence length="432" mass="48157">MTYFIKSVSCTAIVLSAAACSGSYDEPQAVGDDDMVTLSLHTRAVDADLSDAASDIEKLHSLRVVILSRKSVAEPWRVEHNDYQSFAGAVKLSDTRSYEVKRNTQKRIYFIANCEDYKMAAGGNQLDIKLGAMYLPGDDGLAPVDKAVFSLPADQSAIASLPMSAVYDFNVTDKERTEVTCYIVRTVNKLSLSVENRTADPVNSDASVAPQKRTIKLLGWRLDPIAGCNYLMPRVNRHGSPASYWVADTDRKTAVDLSGRWIDWMVEEVKKKTEDDIPVYQWMTDYTLPDGALPDAFDYSYADAPVIGYAAGSNTWTAPKAVYIHESRNQALDDDPLMLQQYMLTLFTEELPEGEVDTPANWVKREYTGVMPQLASLFRDTHVVVNVSIGRYYNIILNVEEQPYAYENLDPEFGLDRDPNGDINGPEPPQNP</sequence>
<keyword evidence="4" id="KW-1185">Reference proteome</keyword>
<feature type="chain" id="PRO_5045532892" description="Major fimbrial subunit protein N-terminal domain-containing protein" evidence="2">
    <location>
        <begin position="22"/>
        <end position="432"/>
    </location>
</feature>
<dbReference type="PROSITE" id="PS51257">
    <property type="entry name" value="PROKAR_LIPOPROTEIN"/>
    <property type="match status" value="1"/>
</dbReference>
<feature type="signal peptide" evidence="2">
    <location>
        <begin position="1"/>
        <end position="21"/>
    </location>
</feature>
<evidence type="ECO:0000313" key="4">
    <source>
        <dbReference type="Proteomes" id="UP001565200"/>
    </source>
</evidence>
<name>A0ABV4CVN6_9BACT</name>
<gene>
    <name evidence="3" type="ORF">AAK873_07390</name>
</gene>
<evidence type="ECO:0000313" key="3">
    <source>
        <dbReference type="EMBL" id="MEY8245438.1"/>
    </source>
</evidence>
<evidence type="ECO:0000256" key="1">
    <source>
        <dbReference type="SAM" id="MobiDB-lite"/>
    </source>
</evidence>
<accession>A0ABV4CVN6</accession>
<organism evidence="3 4">
    <name type="scientific">Heminiphilus faecis</name>
    <dbReference type="NCBI Taxonomy" id="2601703"/>
    <lineage>
        <taxon>Bacteria</taxon>
        <taxon>Pseudomonadati</taxon>
        <taxon>Bacteroidota</taxon>
        <taxon>Bacteroidia</taxon>
        <taxon>Bacteroidales</taxon>
        <taxon>Muribaculaceae</taxon>
        <taxon>Heminiphilus</taxon>
    </lineage>
</organism>
<dbReference type="Proteomes" id="UP001565200">
    <property type="component" value="Unassembled WGS sequence"/>
</dbReference>
<dbReference type="EMBL" id="JBCLPP010000017">
    <property type="protein sequence ID" value="MEY8245438.1"/>
    <property type="molecule type" value="Genomic_DNA"/>
</dbReference>
<protein>
    <recommendedName>
        <fullName evidence="5">Major fimbrial subunit protein N-terminal domain-containing protein</fullName>
    </recommendedName>
</protein>
<feature type="region of interest" description="Disordered" evidence="1">
    <location>
        <begin position="409"/>
        <end position="432"/>
    </location>
</feature>
<dbReference type="RefSeq" id="WP_121699690.1">
    <property type="nucleotide sequence ID" value="NZ_JBCLPP010000017.1"/>
</dbReference>
<comment type="caution">
    <text evidence="3">The sequence shown here is derived from an EMBL/GenBank/DDBJ whole genome shotgun (WGS) entry which is preliminary data.</text>
</comment>
<keyword evidence="2" id="KW-0732">Signal</keyword>
<proteinExistence type="predicted"/>
<evidence type="ECO:0000256" key="2">
    <source>
        <dbReference type="SAM" id="SignalP"/>
    </source>
</evidence>
<reference evidence="3 4" key="1">
    <citation type="submission" date="2024-03" db="EMBL/GenBank/DDBJ databases">
        <title>Mouse gut bacterial collection (mGBC) of GemPharmatech.</title>
        <authorList>
            <person name="He Y."/>
            <person name="Dong L."/>
            <person name="Wu D."/>
            <person name="Gao X."/>
            <person name="Lin Z."/>
        </authorList>
    </citation>
    <scope>NUCLEOTIDE SEQUENCE [LARGE SCALE GENOMIC DNA]</scope>
    <source>
        <strain evidence="3 4">54-13</strain>
    </source>
</reference>